<dbReference type="InterPro" id="IPR020930">
    <property type="entry name" value="Ribosomal_uL5_bac-type"/>
</dbReference>
<accession>A0A1J5SVA4</accession>
<sequence length="100" mass="10807">MSEVTTIDVVARERAGKGEARATRREGLVPGVIYGNKQSPVLFAIDPRIITAELNKAGFYDRVFGVTVNGKSETVVCRDLQRHPVSGAALHIDFLRVAGA</sequence>
<proteinExistence type="predicted"/>
<gene>
    <name evidence="6" type="primary">rplY_4</name>
    <name evidence="6" type="ORF">GALL_98550</name>
</gene>
<dbReference type="EMBL" id="MLJW01000034">
    <property type="protein sequence ID" value="OIR07992.1"/>
    <property type="molecule type" value="Genomic_DNA"/>
</dbReference>
<dbReference type="GO" id="GO:0022625">
    <property type="term" value="C:cytosolic large ribosomal subunit"/>
    <property type="evidence" value="ECO:0007669"/>
    <property type="project" value="TreeGrafter"/>
</dbReference>
<evidence type="ECO:0000259" key="5">
    <source>
        <dbReference type="Pfam" id="PF01386"/>
    </source>
</evidence>
<name>A0A1J5SVA4_9ZZZZ</name>
<keyword evidence="2" id="KW-0694">RNA-binding</keyword>
<evidence type="ECO:0000313" key="6">
    <source>
        <dbReference type="EMBL" id="OIR07992.1"/>
    </source>
</evidence>
<dbReference type="PANTHER" id="PTHR33284">
    <property type="entry name" value="RIBOSOMAL PROTEIN L25/GLN-TRNA SYNTHETASE, ANTI-CODON-BINDING DOMAIN-CONTAINING PROTEIN"/>
    <property type="match status" value="1"/>
</dbReference>
<dbReference type="CDD" id="cd00495">
    <property type="entry name" value="Ribosomal_L25_TL5_CTC"/>
    <property type="match status" value="1"/>
</dbReference>
<dbReference type="GO" id="GO:0006412">
    <property type="term" value="P:translation"/>
    <property type="evidence" value="ECO:0007669"/>
    <property type="project" value="InterPro"/>
</dbReference>
<dbReference type="PANTHER" id="PTHR33284:SF1">
    <property type="entry name" value="RIBOSOMAL PROTEIN L25_GLN-TRNA SYNTHETASE, ANTI-CODON-BINDING DOMAIN-CONTAINING PROTEIN"/>
    <property type="match status" value="1"/>
</dbReference>
<dbReference type="Pfam" id="PF01386">
    <property type="entry name" value="Ribosomal_L25p"/>
    <property type="match status" value="1"/>
</dbReference>
<keyword evidence="3 6" id="KW-0689">Ribosomal protein</keyword>
<protein>
    <submittedName>
        <fullName evidence="6">50S ribosomal protein L25</fullName>
    </submittedName>
</protein>
<reference evidence="6" key="1">
    <citation type="submission" date="2016-10" db="EMBL/GenBank/DDBJ databases">
        <title>Sequence of Gallionella enrichment culture.</title>
        <authorList>
            <person name="Poehlein A."/>
            <person name="Muehling M."/>
            <person name="Daniel R."/>
        </authorList>
    </citation>
    <scope>NUCLEOTIDE SEQUENCE</scope>
</reference>
<evidence type="ECO:0000256" key="2">
    <source>
        <dbReference type="ARBA" id="ARBA00022884"/>
    </source>
</evidence>
<keyword evidence="4" id="KW-0687">Ribonucleoprotein</keyword>
<keyword evidence="1" id="KW-0699">rRNA-binding</keyword>
<dbReference type="GO" id="GO:0003735">
    <property type="term" value="F:structural constituent of ribosome"/>
    <property type="evidence" value="ECO:0007669"/>
    <property type="project" value="InterPro"/>
</dbReference>
<dbReference type="NCBIfam" id="NF004612">
    <property type="entry name" value="PRK05943.1"/>
    <property type="match status" value="1"/>
</dbReference>
<dbReference type="InterPro" id="IPR029751">
    <property type="entry name" value="Ribosomal_L25_dom"/>
</dbReference>
<dbReference type="Gene3D" id="2.40.240.10">
    <property type="entry name" value="Ribosomal Protein L25, Chain P"/>
    <property type="match status" value="1"/>
</dbReference>
<organism evidence="6">
    <name type="scientific">mine drainage metagenome</name>
    <dbReference type="NCBI Taxonomy" id="410659"/>
    <lineage>
        <taxon>unclassified sequences</taxon>
        <taxon>metagenomes</taxon>
        <taxon>ecological metagenomes</taxon>
    </lineage>
</organism>
<comment type="caution">
    <text evidence="6">The sequence shown here is derived from an EMBL/GenBank/DDBJ whole genome shotgun (WGS) entry which is preliminary data.</text>
</comment>
<feature type="domain" description="Large ribosomal subunit protein bL25 L25" evidence="5">
    <location>
        <begin position="10"/>
        <end position="94"/>
    </location>
</feature>
<dbReference type="InterPro" id="IPR020056">
    <property type="entry name" value="Rbsml_bL25/Gln-tRNA_synth_N"/>
</dbReference>
<dbReference type="InterPro" id="IPR011035">
    <property type="entry name" value="Ribosomal_bL25/Gln-tRNA_synth"/>
</dbReference>
<dbReference type="SUPFAM" id="SSF50715">
    <property type="entry name" value="Ribosomal protein L25-like"/>
    <property type="match status" value="1"/>
</dbReference>
<evidence type="ECO:0000256" key="3">
    <source>
        <dbReference type="ARBA" id="ARBA00022980"/>
    </source>
</evidence>
<evidence type="ECO:0000256" key="4">
    <source>
        <dbReference type="ARBA" id="ARBA00023274"/>
    </source>
</evidence>
<evidence type="ECO:0000256" key="1">
    <source>
        <dbReference type="ARBA" id="ARBA00022730"/>
    </source>
</evidence>
<dbReference type="GO" id="GO:0008097">
    <property type="term" value="F:5S rRNA binding"/>
    <property type="evidence" value="ECO:0007669"/>
    <property type="project" value="TreeGrafter"/>
</dbReference>
<dbReference type="AlphaFoldDB" id="A0A1J5SVA4"/>